<dbReference type="InterPro" id="IPR000415">
    <property type="entry name" value="Nitroreductase-like"/>
</dbReference>
<sequence>MNLSEFADVVASSRSYRRFDESRPVSRELLEELVACARLAPTGNNTQLLRFHLSCERDEVLEVFSHHRWAALLRDWDGPAPGERPTAYVTVCGPAGSRASAIRNQDAGIAAQTLALAARASGLVGCMIASFDAALADALGLAEKNLEPLVLLALGYPAADERVVVEPADTPHGLSYWREREGDAWVHHVPKLGVEDLLA</sequence>
<protein>
    <submittedName>
        <fullName evidence="4">Nitroreductase family protein</fullName>
    </submittedName>
</protein>
<dbReference type="EMBL" id="DXBM01000067">
    <property type="protein sequence ID" value="HIZ47012.1"/>
    <property type="molecule type" value="Genomic_DNA"/>
</dbReference>
<evidence type="ECO:0000313" key="5">
    <source>
        <dbReference type="Proteomes" id="UP000824062"/>
    </source>
</evidence>
<dbReference type="AlphaFoldDB" id="A0A9D2F0U9"/>
<dbReference type="InterPro" id="IPR023312">
    <property type="entry name" value="Put_nitroreductase_C_bac"/>
</dbReference>
<accession>A0A9D2F0U9</accession>
<comment type="caution">
    <text evidence="4">The sequence shown here is derived from an EMBL/GenBank/DDBJ whole genome shotgun (WGS) entry which is preliminary data.</text>
</comment>
<gene>
    <name evidence="4" type="ORF">IAA19_08370</name>
</gene>
<comment type="similarity">
    <text evidence="1">Belongs to the nitroreductase family.</text>
</comment>
<dbReference type="Gene3D" id="2.20.180.10">
    <property type="entry name" value="putative fmn-dependent nitroreductase like domains"/>
    <property type="match status" value="1"/>
</dbReference>
<organism evidence="4 5">
    <name type="scientific">Candidatus Olsenella pullistercoris</name>
    <dbReference type="NCBI Taxonomy" id="2838712"/>
    <lineage>
        <taxon>Bacteria</taxon>
        <taxon>Bacillati</taxon>
        <taxon>Actinomycetota</taxon>
        <taxon>Coriobacteriia</taxon>
        <taxon>Coriobacteriales</taxon>
        <taxon>Atopobiaceae</taxon>
        <taxon>Olsenella</taxon>
    </lineage>
</organism>
<dbReference type="PANTHER" id="PTHR43673">
    <property type="entry name" value="NAD(P)H NITROREDUCTASE YDGI-RELATED"/>
    <property type="match status" value="1"/>
</dbReference>
<evidence type="ECO:0000256" key="2">
    <source>
        <dbReference type="ARBA" id="ARBA00023002"/>
    </source>
</evidence>
<dbReference type="SUPFAM" id="SSF55469">
    <property type="entry name" value="FMN-dependent nitroreductase-like"/>
    <property type="match status" value="1"/>
</dbReference>
<reference evidence="4" key="2">
    <citation type="submission" date="2021-04" db="EMBL/GenBank/DDBJ databases">
        <authorList>
            <person name="Gilroy R."/>
        </authorList>
    </citation>
    <scope>NUCLEOTIDE SEQUENCE</scope>
    <source>
        <strain evidence="4">ChiHjej12B11-14209</strain>
    </source>
</reference>
<evidence type="ECO:0000259" key="3">
    <source>
        <dbReference type="Pfam" id="PF00881"/>
    </source>
</evidence>
<proteinExistence type="inferred from homology"/>
<dbReference type="Proteomes" id="UP000824062">
    <property type="component" value="Unassembled WGS sequence"/>
</dbReference>
<reference evidence="4" key="1">
    <citation type="journal article" date="2021" name="PeerJ">
        <title>Extensive microbial diversity within the chicken gut microbiome revealed by metagenomics and culture.</title>
        <authorList>
            <person name="Gilroy R."/>
            <person name="Ravi A."/>
            <person name="Getino M."/>
            <person name="Pursley I."/>
            <person name="Horton D.L."/>
            <person name="Alikhan N.F."/>
            <person name="Baker D."/>
            <person name="Gharbi K."/>
            <person name="Hall N."/>
            <person name="Watson M."/>
            <person name="Adriaenssens E.M."/>
            <person name="Foster-Nyarko E."/>
            <person name="Jarju S."/>
            <person name="Secka A."/>
            <person name="Antonio M."/>
            <person name="Oren A."/>
            <person name="Chaudhuri R.R."/>
            <person name="La Ragione R."/>
            <person name="Hildebrand F."/>
            <person name="Pallen M.J."/>
        </authorList>
    </citation>
    <scope>NUCLEOTIDE SEQUENCE</scope>
    <source>
        <strain evidence="4">ChiHjej12B11-14209</strain>
    </source>
</reference>
<dbReference type="PANTHER" id="PTHR43673:SF10">
    <property type="entry name" value="NADH DEHYDROGENASE_NAD(P)H NITROREDUCTASE XCC3605-RELATED"/>
    <property type="match status" value="1"/>
</dbReference>
<evidence type="ECO:0000313" key="4">
    <source>
        <dbReference type="EMBL" id="HIZ47012.1"/>
    </source>
</evidence>
<name>A0A9D2F0U9_9ACTN</name>
<dbReference type="CDD" id="cd02062">
    <property type="entry name" value="Nitro_FMN_reductase"/>
    <property type="match status" value="1"/>
</dbReference>
<dbReference type="Gene3D" id="3.40.109.10">
    <property type="entry name" value="NADH Oxidase"/>
    <property type="match status" value="1"/>
</dbReference>
<dbReference type="Pfam" id="PF00881">
    <property type="entry name" value="Nitroreductase"/>
    <property type="match status" value="1"/>
</dbReference>
<dbReference type="GO" id="GO:0016491">
    <property type="term" value="F:oxidoreductase activity"/>
    <property type="evidence" value="ECO:0007669"/>
    <property type="project" value="UniProtKB-KW"/>
</dbReference>
<dbReference type="InterPro" id="IPR029479">
    <property type="entry name" value="Nitroreductase"/>
</dbReference>
<feature type="domain" description="Nitroreductase" evidence="3">
    <location>
        <begin position="13"/>
        <end position="156"/>
    </location>
</feature>
<evidence type="ECO:0000256" key="1">
    <source>
        <dbReference type="ARBA" id="ARBA00007118"/>
    </source>
</evidence>
<keyword evidence="2" id="KW-0560">Oxidoreductase</keyword>